<dbReference type="PANTHER" id="PTHR35526:SF3">
    <property type="entry name" value="ANTI-SIGMA-F FACTOR RSBW"/>
    <property type="match status" value="1"/>
</dbReference>
<keyword evidence="1" id="KW-0418">Kinase</keyword>
<feature type="domain" description="Histidine kinase/HSP90-like ATPase" evidence="2">
    <location>
        <begin position="33"/>
        <end position="138"/>
    </location>
</feature>
<dbReference type="InterPro" id="IPR050267">
    <property type="entry name" value="Anti-sigma-factor_SerPK"/>
</dbReference>
<dbReference type="EMBL" id="JBBKAM010000004">
    <property type="protein sequence ID" value="MEJ8645698.1"/>
    <property type="molecule type" value="Genomic_DNA"/>
</dbReference>
<proteinExistence type="predicted"/>
<accession>A0ABU8UF09</accession>
<dbReference type="InterPro" id="IPR003594">
    <property type="entry name" value="HATPase_dom"/>
</dbReference>
<keyword evidence="1" id="KW-0808">Transferase</keyword>
<gene>
    <name evidence="3" type="ORF">WKI68_39775</name>
</gene>
<dbReference type="GO" id="GO:0005524">
    <property type="term" value="F:ATP binding"/>
    <property type="evidence" value="ECO:0007669"/>
    <property type="project" value="UniProtKB-KW"/>
</dbReference>
<organism evidence="3 4">
    <name type="scientific">Streptomyces caledonius</name>
    <dbReference type="NCBI Taxonomy" id="3134107"/>
    <lineage>
        <taxon>Bacteria</taxon>
        <taxon>Bacillati</taxon>
        <taxon>Actinomycetota</taxon>
        <taxon>Actinomycetes</taxon>
        <taxon>Kitasatosporales</taxon>
        <taxon>Streptomycetaceae</taxon>
        <taxon>Streptomyces</taxon>
    </lineage>
</organism>
<dbReference type="CDD" id="cd16936">
    <property type="entry name" value="HATPase_RsbW-like"/>
    <property type="match status" value="1"/>
</dbReference>
<comment type="caution">
    <text evidence="3">The sequence shown here is derived from an EMBL/GenBank/DDBJ whole genome shotgun (WGS) entry which is preliminary data.</text>
</comment>
<reference evidence="3 4" key="1">
    <citation type="submission" date="2024-03" db="EMBL/GenBank/DDBJ databases">
        <title>Novel Streptomyces species of biotechnological and ecological value are a feature of Machair soil.</title>
        <authorList>
            <person name="Prole J.R."/>
            <person name="Goodfellow M."/>
            <person name="Allenby N."/>
            <person name="Ward A.C."/>
        </authorList>
    </citation>
    <scope>NUCLEOTIDE SEQUENCE [LARGE SCALE GENOMIC DNA]</scope>
    <source>
        <strain evidence="3 4">MS1.HAVA.3</strain>
    </source>
</reference>
<evidence type="ECO:0000313" key="3">
    <source>
        <dbReference type="EMBL" id="MEJ8645698.1"/>
    </source>
</evidence>
<keyword evidence="1" id="KW-0723">Serine/threonine-protein kinase</keyword>
<evidence type="ECO:0000313" key="4">
    <source>
        <dbReference type="Proteomes" id="UP001382904"/>
    </source>
</evidence>
<keyword evidence="4" id="KW-1185">Reference proteome</keyword>
<evidence type="ECO:0000259" key="2">
    <source>
        <dbReference type="Pfam" id="PF13581"/>
    </source>
</evidence>
<dbReference type="Gene3D" id="3.30.565.10">
    <property type="entry name" value="Histidine kinase-like ATPase, C-terminal domain"/>
    <property type="match status" value="1"/>
</dbReference>
<dbReference type="Proteomes" id="UP001382904">
    <property type="component" value="Unassembled WGS sequence"/>
</dbReference>
<evidence type="ECO:0000256" key="1">
    <source>
        <dbReference type="ARBA" id="ARBA00022527"/>
    </source>
</evidence>
<keyword evidence="3" id="KW-0547">Nucleotide-binding</keyword>
<dbReference type="InterPro" id="IPR036890">
    <property type="entry name" value="HATPase_C_sf"/>
</dbReference>
<dbReference type="SUPFAM" id="SSF55874">
    <property type="entry name" value="ATPase domain of HSP90 chaperone/DNA topoisomerase II/histidine kinase"/>
    <property type="match status" value="1"/>
</dbReference>
<name>A0ABU8UF09_9ACTN</name>
<dbReference type="PANTHER" id="PTHR35526">
    <property type="entry name" value="ANTI-SIGMA-F FACTOR RSBW-RELATED"/>
    <property type="match status" value="1"/>
</dbReference>
<keyword evidence="3" id="KW-0067">ATP-binding</keyword>
<protein>
    <submittedName>
        <fullName evidence="3">ATP-binding protein</fullName>
    </submittedName>
</protein>
<dbReference type="Pfam" id="PF13581">
    <property type="entry name" value="HATPase_c_2"/>
    <property type="match status" value="1"/>
</dbReference>
<sequence>MGAATGGPPRRTGAPAMGQRRRLALHSIRGAVGKGREFTRQTLRDWGWDRHESAEDALLVVSELVTNAALHGGGCHELVLTAGETLRIDVVDGETALPRARPAGGRPGAPGGHGLHIVQRLCDRWGSYTHSSGKVVWAEIEASRLATGRRHPQAPPRGI</sequence>